<dbReference type="eggNOG" id="COG2273">
    <property type="taxonomic scope" value="Bacteria"/>
</dbReference>
<dbReference type="Pfam" id="PF00722">
    <property type="entry name" value="Glyco_hydro_16"/>
    <property type="match status" value="1"/>
</dbReference>
<keyword evidence="4" id="KW-0732">Signal</keyword>
<dbReference type="Gene3D" id="2.60.120.200">
    <property type="match status" value="1"/>
</dbReference>
<name>E8U374_DEIML</name>
<dbReference type="Proteomes" id="UP000008635">
    <property type="component" value="Chromosome"/>
</dbReference>
<evidence type="ECO:0000313" key="7">
    <source>
        <dbReference type="Proteomes" id="UP000008635"/>
    </source>
</evidence>
<feature type="domain" description="GH16" evidence="5">
    <location>
        <begin position="35"/>
        <end position="270"/>
    </location>
</feature>
<reference evidence="6 7" key="1">
    <citation type="journal article" date="2011" name="Stand. Genomic Sci.">
        <title>Complete genome sequence of Deinococcus maricopensis type strain (LB-34).</title>
        <authorList>
            <person name="Pukall R."/>
            <person name="Zeytun A."/>
            <person name="Lucas S."/>
            <person name="Lapidus A."/>
            <person name="Hammon N."/>
            <person name="Deshpande S."/>
            <person name="Nolan M."/>
            <person name="Cheng J.F."/>
            <person name="Pitluck S."/>
            <person name="Liolios K."/>
            <person name="Pagani I."/>
            <person name="Mikhailova N."/>
            <person name="Ivanova N."/>
            <person name="Mavromatis K."/>
            <person name="Pati A."/>
            <person name="Tapia R."/>
            <person name="Han C."/>
            <person name="Goodwin L."/>
            <person name="Chen A."/>
            <person name="Palaniappan K."/>
            <person name="Land M."/>
            <person name="Hauser L."/>
            <person name="Chang Y.J."/>
            <person name="Jeffries C.D."/>
            <person name="Brambilla E.M."/>
            <person name="Rohde M."/>
            <person name="Goker M."/>
            <person name="Detter J.C."/>
            <person name="Woyke T."/>
            <person name="Bristow J."/>
            <person name="Eisen J.A."/>
            <person name="Markowitz V."/>
            <person name="Hugenholtz P."/>
            <person name="Kyrpides N.C."/>
            <person name="Klenk H.P."/>
        </authorList>
    </citation>
    <scope>NUCLEOTIDE SEQUENCE [LARGE SCALE GENOMIC DNA]</scope>
    <source>
        <strain evidence="7">DSM 21211 / LMG 22137 / NRRL B-23946 / LB-34</strain>
    </source>
</reference>
<evidence type="ECO:0000256" key="1">
    <source>
        <dbReference type="ARBA" id="ARBA00022801"/>
    </source>
</evidence>
<evidence type="ECO:0000313" key="6">
    <source>
        <dbReference type="EMBL" id="ADV66019.1"/>
    </source>
</evidence>
<feature type="chain" id="PRO_5003228332" evidence="4">
    <location>
        <begin position="25"/>
        <end position="384"/>
    </location>
</feature>
<evidence type="ECO:0000259" key="5">
    <source>
        <dbReference type="PROSITE" id="PS51762"/>
    </source>
</evidence>
<dbReference type="Gene3D" id="2.60.120.380">
    <property type="match status" value="1"/>
</dbReference>
<evidence type="ECO:0000256" key="3">
    <source>
        <dbReference type="PIRSR" id="PIRSR608264-1"/>
    </source>
</evidence>
<feature type="signal peptide" evidence="4">
    <location>
        <begin position="1"/>
        <end position="24"/>
    </location>
</feature>
<keyword evidence="7" id="KW-1185">Reference proteome</keyword>
<gene>
    <name evidence="6" type="ordered locus">Deima_0358</name>
</gene>
<dbReference type="PROSITE" id="PS51257">
    <property type="entry name" value="PROKAR_LIPOPROTEIN"/>
    <property type="match status" value="1"/>
</dbReference>
<dbReference type="EMBL" id="CP002454">
    <property type="protein sequence ID" value="ADV66019.1"/>
    <property type="molecule type" value="Genomic_DNA"/>
</dbReference>
<dbReference type="GO" id="GO:0004553">
    <property type="term" value="F:hydrolase activity, hydrolyzing O-glycosyl compounds"/>
    <property type="evidence" value="ECO:0007669"/>
    <property type="project" value="InterPro"/>
</dbReference>
<dbReference type="InterPro" id="IPR013320">
    <property type="entry name" value="ConA-like_dom_sf"/>
</dbReference>
<sequence length="384" mass="40347" precursor="true">MPRHLHLLAVTLTTMLAACTSAPATSPVAVPEAAISANGTSDPTAPVAGSWRDDFNTLDTGRWALSTSGWTPFWAHNGLTGAWAPENVSVQDGYLVLRLDVNADLSARGAELSTLARYGYGRYEARLRSASTSANPAMTGVGSSGDVSAFFNYTNDSETEIDHEVEGQNRTTTWAGAWKTTSLHDVGAVSAGADLSQDFHTYRWDWTPTAVNFYLDGTLKRSTTVNVPQAAANLMLNLWPTNSAGWGGMATPGTKYLLVDYVSFTPSVVDGTPALTDDTAQGATTLRAGVPATGAVSASDTQDWYALRANGAGGSATVKLTTATNSDLEVYAADGRTLLGRSARGKANAESVTVRVQPNATYFVRVVWASGTPTYTVSASGAVQ</sequence>
<dbReference type="PANTHER" id="PTHR38121:SF2">
    <property type="entry name" value="ACYLTRANSFERASE 3 DOMAIN-CONTAINING PROTEIN"/>
    <property type="match status" value="1"/>
</dbReference>
<dbReference type="GO" id="GO:0005975">
    <property type="term" value="P:carbohydrate metabolic process"/>
    <property type="evidence" value="ECO:0007669"/>
    <property type="project" value="InterPro"/>
</dbReference>
<dbReference type="InterPro" id="IPR000757">
    <property type="entry name" value="Beta-glucanase-like"/>
</dbReference>
<dbReference type="KEGG" id="dmr:Deima_0358"/>
<keyword evidence="2" id="KW-0326">Glycosidase</keyword>
<feature type="active site" description="Proton donor" evidence="3">
    <location>
        <position position="164"/>
    </location>
</feature>
<dbReference type="STRING" id="709986.Deima_0358"/>
<dbReference type="PRINTS" id="PR00737">
    <property type="entry name" value="GLHYDRLASE16"/>
</dbReference>
<organism evidence="6 7">
    <name type="scientific">Deinococcus maricopensis (strain DSM 21211 / LMG 22137 / NRRL B-23946 / LB-34)</name>
    <dbReference type="NCBI Taxonomy" id="709986"/>
    <lineage>
        <taxon>Bacteria</taxon>
        <taxon>Thermotogati</taxon>
        <taxon>Deinococcota</taxon>
        <taxon>Deinococci</taxon>
        <taxon>Deinococcales</taxon>
        <taxon>Deinococcaceae</taxon>
        <taxon>Deinococcus</taxon>
    </lineage>
</organism>
<proteinExistence type="predicted"/>
<dbReference type="PROSITE" id="PS51762">
    <property type="entry name" value="GH16_2"/>
    <property type="match status" value="1"/>
</dbReference>
<reference evidence="7" key="2">
    <citation type="submission" date="2011-01" db="EMBL/GenBank/DDBJ databases">
        <title>The complete genome of Deinococcus maricopensis DSM 21211.</title>
        <authorList>
            <consortium name="US DOE Joint Genome Institute (JGI-PGF)"/>
            <person name="Lucas S."/>
            <person name="Copeland A."/>
            <person name="Lapidus A."/>
            <person name="Goodwin L."/>
            <person name="Pitluck S."/>
            <person name="Kyrpides N."/>
            <person name="Mavromatis K."/>
            <person name="Pagani I."/>
            <person name="Ivanova N."/>
            <person name="Ovchinnikova G."/>
            <person name="Zeytun A."/>
            <person name="Detter J.C."/>
            <person name="Han C."/>
            <person name="Land M."/>
            <person name="Hauser L."/>
            <person name="Markowitz V."/>
            <person name="Cheng J.-F."/>
            <person name="Hugenholtz P."/>
            <person name="Woyke T."/>
            <person name="Wu D."/>
            <person name="Pukall R."/>
            <person name="Gehrich-Schroeter G."/>
            <person name="Brambilla E."/>
            <person name="Klenk H.-P."/>
            <person name="Eisen J.A."/>
        </authorList>
    </citation>
    <scope>NUCLEOTIDE SEQUENCE [LARGE SCALE GENOMIC DNA]</scope>
    <source>
        <strain evidence="7">DSM 21211 / LMG 22137 / NRRL B-23946 / LB-34</strain>
    </source>
</reference>
<dbReference type="RefSeq" id="WP_013555524.1">
    <property type="nucleotide sequence ID" value="NC_014958.1"/>
</dbReference>
<accession>E8U374</accession>
<dbReference type="HOGENOM" id="CLU_060707_0_0_0"/>
<keyword evidence="1 6" id="KW-0378">Hydrolase</keyword>
<dbReference type="SUPFAM" id="SSF49899">
    <property type="entry name" value="Concanavalin A-like lectins/glucanases"/>
    <property type="match status" value="1"/>
</dbReference>
<dbReference type="AlphaFoldDB" id="E8U374"/>
<evidence type="ECO:0000256" key="2">
    <source>
        <dbReference type="ARBA" id="ARBA00023295"/>
    </source>
</evidence>
<dbReference type="PANTHER" id="PTHR38121">
    <property type="entry name" value="GH16 DOMAIN-CONTAINING PROTEIN"/>
    <property type="match status" value="1"/>
</dbReference>
<feature type="active site" description="Nucleophile" evidence="3">
    <location>
        <position position="160"/>
    </location>
</feature>
<protein>
    <submittedName>
        <fullName evidence="6">Glycoside hydrolase family 16</fullName>
    </submittedName>
</protein>
<evidence type="ECO:0000256" key="4">
    <source>
        <dbReference type="SAM" id="SignalP"/>
    </source>
</evidence>
<dbReference type="InterPro" id="IPR008264">
    <property type="entry name" value="Beta_glucanase"/>
</dbReference>